<feature type="transmembrane region" description="Helical" evidence="1">
    <location>
        <begin position="81"/>
        <end position="101"/>
    </location>
</feature>
<dbReference type="Pfam" id="PF19700">
    <property type="entry name" value="DUF6198"/>
    <property type="match status" value="1"/>
</dbReference>
<proteinExistence type="predicted"/>
<dbReference type="PANTHER" id="PTHR40078:SF1">
    <property type="entry name" value="INTEGRAL MEMBRANE PROTEIN"/>
    <property type="match status" value="1"/>
</dbReference>
<feature type="transmembrane region" description="Helical" evidence="1">
    <location>
        <begin position="12"/>
        <end position="31"/>
    </location>
</feature>
<feature type="transmembrane region" description="Helical" evidence="1">
    <location>
        <begin position="113"/>
        <end position="137"/>
    </location>
</feature>
<dbReference type="Proteomes" id="UP000628775">
    <property type="component" value="Unassembled WGS sequence"/>
</dbReference>
<comment type="caution">
    <text evidence="2">The sequence shown here is derived from an EMBL/GenBank/DDBJ whole genome shotgun (WGS) entry which is preliminary data.</text>
</comment>
<protein>
    <submittedName>
        <fullName evidence="2">Membrane protein</fullName>
    </submittedName>
</protein>
<reference evidence="2" key="2">
    <citation type="submission" date="2020-09" db="EMBL/GenBank/DDBJ databases">
        <authorList>
            <person name="Sun Q."/>
            <person name="Zhou Y."/>
        </authorList>
    </citation>
    <scope>NUCLEOTIDE SEQUENCE</scope>
    <source>
        <strain evidence="2">CGMCC 1.15371</strain>
    </source>
</reference>
<sequence length="217" mass="24539">MRNVQKVMKQYIILIIGLLVMGIGIAMVTQAELGTTPITSISYVLSFIFPLTIGQFTTFLTLLFVLVQVIILGKDFPKFQYLQLLIGPVLGYFIDLGMLIFTYYHPSLYIEKLILLIIGCIMIALGVILQLVANTIFNPADGIIKVISMKYKLNFGRVKIAFDSLQVIIAALISFWAFGDIQGIREGTIISAFLVGFFINRIRKIQQILLKKRQHFR</sequence>
<keyword evidence="1" id="KW-1133">Transmembrane helix</keyword>
<reference evidence="2" key="1">
    <citation type="journal article" date="2014" name="Int. J. Syst. Evol. Microbiol.">
        <title>Complete genome sequence of Corynebacterium casei LMG S-19264T (=DSM 44701T), isolated from a smear-ripened cheese.</title>
        <authorList>
            <consortium name="US DOE Joint Genome Institute (JGI-PGF)"/>
            <person name="Walter F."/>
            <person name="Albersmeier A."/>
            <person name="Kalinowski J."/>
            <person name="Ruckert C."/>
        </authorList>
    </citation>
    <scope>NUCLEOTIDE SEQUENCE</scope>
    <source>
        <strain evidence="2">CGMCC 1.15371</strain>
    </source>
</reference>
<name>A0A8J3E272_9BACL</name>
<keyword evidence="3" id="KW-1185">Reference proteome</keyword>
<dbReference type="InterPro" id="IPR038750">
    <property type="entry name" value="YczE/YyaS-like"/>
</dbReference>
<feature type="transmembrane region" description="Helical" evidence="1">
    <location>
        <begin position="43"/>
        <end position="69"/>
    </location>
</feature>
<dbReference type="EMBL" id="BMIR01000035">
    <property type="protein sequence ID" value="GGE56374.1"/>
    <property type="molecule type" value="Genomic_DNA"/>
</dbReference>
<keyword evidence="1" id="KW-0812">Transmembrane</keyword>
<evidence type="ECO:0000313" key="2">
    <source>
        <dbReference type="EMBL" id="GGE56374.1"/>
    </source>
</evidence>
<organism evidence="2 3">
    <name type="scientific">Pullulanibacillus camelliae</name>
    <dbReference type="NCBI Taxonomy" id="1707096"/>
    <lineage>
        <taxon>Bacteria</taxon>
        <taxon>Bacillati</taxon>
        <taxon>Bacillota</taxon>
        <taxon>Bacilli</taxon>
        <taxon>Bacillales</taxon>
        <taxon>Sporolactobacillaceae</taxon>
        <taxon>Pullulanibacillus</taxon>
    </lineage>
</organism>
<gene>
    <name evidence="2" type="ORF">GCM10011391_39180</name>
</gene>
<keyword evidence="1" id="KW-0472">Membrane</keyword>
<evidence type="ECO:0000313" key="3">
    <source>
        <dbReference type="Proteomes" id="UP000628775"/>
    </source>
</evidence>
<accession>A0A8J3E272</accession>
<dbReference type="PANTHER" id="PTHR40078">
    <property type="entry name" value="INTEGRAL MEMBRANE PROTEIN-RELATED"/>
    <property type="match status" value="1"/>
</dbReference>
<dbReference type="AlphaFoldDB" id="A0A8J3E272"/>
<feature type="transmembrane region" description="Helical" evidence="1">
    <location>
        <begin position="184"/>
        <end position="202"/>
    </location>
</feature>
<evidence type="ECO:0000256" key="1">
    <source>
        <dbReference type="SAM" id="Phobius"/>
    </source>
</evidence>
<feature type="transmembrane region" description="Helical" evidence="1">
    <location>
        <begin position="158"/>
        <end position="178"/>
    </location>
</feature>